<reference evidence="1" key="1">
    <citation type="journal article" date="2020" name="Nature">
        <title>Giant virus diversity and host interactions through global metagenomics.</title>
        <authorList>
            <person name="Schulz F."/>
            <person name="Roux S."/>
            <person name="Paez-Espino D."/>
            <person name="Jungbluth S."/>
            <person name="Walsh D.A."/>
            <person name="Denef V.J."/>
            <person name="McMahon K.D."/>
            <person name="Konstantinidis K.T."/>
            <person name="Eloe-Fadrosh E.A."/>
            <person name="Kyrpides N.C."/>
            <person name="Woyke T."/>
        </authorList>
    </citation>
    <scope>NUCLEOTIDE SEQUENCE</scope>
    <source>
        <strain evidence="1">GVMAG-M-3300021343-4</strain>
    </source>
</reference>
<dbReference type="EMBL" id="MN739437">
    <property type="protein sequence ID" value="QHT04730.1"/>
    <property type="molecule type" value="Genomic_DNA"/>
</dbReference>
<name>A0A6C0CLE9_9ZZZZ</name>
<protein>
    <submittedName>
        <fullName evidence="1">Uncharacterized protein</fullName>
    </submittedName>
</protein>
<accession>A0A6C0CLE9</accession>
<proteinExistence type="predicted"/>
<organism evidence="1">
    <name type="scientific">viral metagenome</name>
    <dbReference type="NCBI Taxonomy" id="1070528"/>
    <lineage>
        <taxon>unclassified sequences</taxon>
        <taxon>metagenomes</taxon>
        <taxon>organismal metagenomes</taxon>
    </lineage>
</organism>
<evidence type="ECO:0000313" key="1">
    <source>
        <dbReference type="EMBL" id="QHT04730.1"/>
    </source>
</evidence>
<sequence length="118" mass="13034">MDLDSGAITTTNTTTITPTGVFCSKSTNFVQVHLSLDVGEGCLDIEVNPKQTQQQKDEQLLRNISDYIYTIYGKDPKKLSDAYVKLLTQCGNLAFGPETERIVVRSGDTAGHHHPNDY</sequence>
<dbReference type="AlphaFoldDB" id="A0A6C0CLE9"/>